<dbReference type="GO" id="GO:0030288">
    <property type="term" value="C:outer membrane-bounded periplasmic space"/>
    <property type="evidence" value="ECO:0007669"/>
    <property type="project" value="TreeGrafter"/>
</dbReference>
<dbReference type="RefSeq" id="WP_036953504.1">
    <property type="nucleotide sequence ID" value="NZ_BAABIH010000029.1"/>
</dbReference>
<dbReference type="Pfam" id="PF13407">
    <property type="entry name" value="Peripla_BP_4"/>
    <property type="match status" value="1"/>
</dbReference>
<proteinExistence type="predicted"/>
<dbReference type="InterPro" id="IPR028082">
    <property type="entry name" value="Peripla_BP_I"/>
</dbReference>
<dbReference type="CDD" id="cd20000">
    <property type="entry name" value="PBP1_ABC_rhamnose"/>
    <property type="match status" value="1"/>
</dbReference>
<dbReference type="PANTHER" id="PTHR30036:SF8">
    <property type="entry name" value="ABC-TYPE SUGAR TRANSPORT SYSTEM PERIPLASMIC COMPONENT-LIKE PROTEIN"/>
    <property type="match status" value="1"/>
</dbReference>
<dbReference type="InterPro" id="IPR050555">
    <property type="entry name" value="Bact_Solute-Bind_Prot2"/>
</dbReference>
<feature type="domain" description="Periplasmic binding protein" evidence="2">
    <location>
        <begin position="49"/>
        <end position="302"/>
    </location>
</feature>
<dbReference type="Proteomes" id="UP000326702">
    <property type="component" value="Chromosome"/>
</dbReference>
<reference evidence="3 4" key="1">
    <citation type="submission" date="2019-10" db="EMBL/GenBank/DDBJ databases">
        <title>Genome sequence of Luteimicrobium xylanilyticum HY-24.</title>
        <authorList>
            <person name="Kim D.Y."/>
            <person name="Park H.-Y."/>
        </authorList>
    </citation>
    <scope>NUCLEOTIDE SEQUENCE [LARGE SCALE GENOMIC DNA]</scope>
    <source>
        <strain evidence="3 4">HY-24</strain>
    </source>
</reference>
<name>A0A5P9Q9S3_9MICO</name>
<protein>
    <submittedName>
        <fullName evidence="3">Autoinducer 2-binding protein LsrB</fullName>
    </submittedName>
</protein>
<dbReference type="GO" id="GO:0015762">
    <property type="term" value="P:rhamnose transmembrane transport"/>
    <property type="evidence" value="ECO:0007669"/>
    <property type="project" value="InterPro"/>
</dbReference>
<evidence type="ECO:0000259" key="2">
    <source>
        <dbReference type="Pfam" id="PF13407"/>
    </source>
</evidence>
<keyword evidence="4" id="KW-1185">Reference proteome</keyword>
<dbReference type="InterPro" id="IPR013459">
    <property type="entry name" value="RhaS"/>
</dbReference>
<dbReference type="EMBL" id="CP045529">
    <property type="protein sequence ID" value="QFU97165.1"/>
    <property type="molecule type" value="Genomic_DNA"/>
</dbReference>
<accession>A0A5P9Q9S3</accession>
<comment type="subcellular location">
    <subcellularLocation>
        <location evidence="1">Cell envelope</location>
    </subcellularLocation>
</comment>
<dbReference type="NCBIfam" id="TIGR02637">
    <property type="entry name" value="RhaS"/>
    <property type="match status" value="1"/>
</dbReference>
<dbReference type="InterPro" id="IPR025997">
    <property type="entry name" value="SBP_2_dom"/>
</dbReference>
<dbReference type="SUPFAM" id="SSF53822">
    <property type="entry name" value="Periplasmic binding protein-like I"/>
    <property type="match status" value="1"/>
</dbReference>
<dbReference type="Gene3D" id="3.40.50.2300">
    <property type="match status" value="2"/>
</dbReference>
<dbReference type="PANTHER" id="PTHR30036">
    <property type="entry name" value="D-XYLOSE-BINDING PERIPLASMIC PROTEIN"/>
    <property type="match status" value="1"/>
</dbReference>
<evidence type="ECO:0000256" key="1">
    <source>
        <dbReference type="ARBA" id="ARBA00004196"/>
    </source>
</evidence>
<dbReference type="PROSITE" id="PS51257">
    <property type="entry name" value="PROKAR_LIPOPROTEIN"/>
    <property type="match status" value="1"/>
</dbReference>
<dbReference type="AlphaFoldDB" id="A0A5P9Q9S3"/>
<dbReference type="KEGG" id="lxl:KDY119_00659"/>
<gene>
    <name evidence="3" type="ORF">KDY119_00659</name>
</gene>
<evidence type="ECO:0000313" key="4">
    <source>
        <dbReference type="Proteomes" id="UP000326702"/>
    </source>
</evidence>
<sequence>MKMHLHRGRRGVSAAVVTAAVLALGLAACSTSSSSSGSTKGGSDHNYKVAFVPKSLGNKYFQASDAGGKDAVEGFGGSYQEVGPTATGANAQVPFIQTLTQQKVGAIVTAANDPQAACSALKQAQQQKIKVVTFDSDTNCRDVFVNQVSSEGIAKTLVDLMGEAIGGTGEIGVIDGGPNATNQNEWLALMKKDLAAKYPNIKLVDVVYGNDDDQDSLNAAKGLVQAHPNLKGIISPDSVGIKNAALYLSQSQYKGKIALTGLGLPSELRQYVKDGTITKFALWDPTNLGYLAAYAAKALIDGDITGKEGDTFTAGKLGKYTVGKDGVIILGDPTVFDKSNIDKYNF</sequence>
<organism evidence="3 4">
    <name type="scientific">Luteimicrobium xylanilyticum</name>
    <dbReference type="NCBI Taxonomy" id="1133546"/>
    <lineage>
        <taxon>Bacteria</taxon>
        <taxon>Bacillati</taxon>
        <taxon>Actinomycetota</taxon>
        <taxon>Actinomycetes</taxon>
        <taxon>Micrococcales</taxon>
        <taxon>Luteimicrobium</taxon>
    </lineage>
</organism>
<dbReference type="GO" id="GO:0030246">
    <property type="term" value="F:carbohydrate binding"/>
    <property type="evidence" value="ECO:0007669"/>
    <property type="project" value="TreeGrafter"/>
</dbReference>
<evidence type="ECO:0000313" key="3">
    <source>
        <dbReference type="EMBL" id="QFU97165.1"/>
    </source>
</evidence>
<dbReference type="OrthoDB" id="9781890at2"/>